<feature type="domain" description="Peptidase M28" evidence="1">
    <location>
        <begin position="106"/>
        <end position="323"/>
    </location>
</feature>
<dbReference type="InterPro" id="IPR007484">
    <property type="entry name" value="Peptidase_M28"/>
</dbReference>
<dbReference type="SUPFAM" id="SSF53187">
    <property type="entry name" value="Zn-dependent exopeptidases"/>
    <property type="match status" value="1"/>
</dbReference>
<dbReference type="InterPro" id="IPR045175">
    <property type="entry name" value="M28_fam"/>
</dbReference>
<evidence type="ECO:0000259" key="1">
    <source>
        <dbReference type="Pfam" id="PF04389"/>
    </source>
</evidence>
<dbReference type="Gene3D" id="3.40.630.10">
    <property type="entry name" value="Zn peptidases"/>
    <property type="match status" value="1"/>
</dbReference>
<accession>A0A484ZZ41</accession>
<dbReference type="PANTHER" id="PTHR12147">
    <property type="entry name" value="METALLOPEPTIDASE M28 FAMILY MEMBER"/>
    <property type="match status" value="1"/>
</dbReference>
<evidence type="ECO:0000313" key="2">
    <source>
        <dbReference type="EMBL" id="VFS52898.1"/>
    </source>
</evidence>
<dbReference type="PROSITE" id="PS51257">
    <property type="entry name" value="PROKAR_LIPOPROTEIN"/>
    <property type="match status" value="1"/>
</dbReference>
<sequence length="330" mass="37112">MPMMIKIRNILRCIVGAGLMATTVVITSCSLFTQSSVEAIPSTPPEVSAQQLMAHVKQLSETYHPRDYTHLDNLNNTADYIKHQFESYSTRVTEQPFLVRDNYYRNIIARFGPEEGELIVVGAHYDSYGLTQGADDNASGVAGILELARLLKQNPPTRPVELVAYSLEEPPFFGTDSMGSAYHAGKLAESGQAVKLMMSLEMIGYFSDEPDSQSFPLNMMKRLYSDKGDFISVVSNMDNRQITAQVKSLMMGASDLQVYSLNGPAIVQGIDYSDHYHYWNFDIPAVMITDTSFYRNHNYHKYNGDTWDQLDYDRMAKVVKGAYAVIENIQ</sequence>
<dbReference type="GO" id="GO:0006508">
    <property type="term" value="P:proteolysis"/>
    <property type="evidence" value="ECO:0007669"/>
    <property type="project" value="InterPro"/>
</dbReference>
<reference evidence="2 3" key="1">
    <citation type="submission" date="2019-03" db="EMBL/GenBank/DDBJ databases">
        <authorList>
            <consortium name="Pathogen Informatics"/>
        </authorList>
    </citation>
    <scope>NUCLEOTIDE SEQUENCE [LARGE SCALE GENOMIC DNA]</scope>
    <source>
        <strain evidence="2 3">NCTC12282</strain>
    </source>
</reference>
<protein>
    <submittedName>
        <fullName evidence="2">Bacterial leucyl aminopeptidase</fullName>
        <ecNumber evidence="2">3.4.11.10</ecNumber>
    </submittedName>
</protein>
<dbReference type="EC" id="3.4.11.10" evidence="2"/>
<dbReference type="GO" id="GO:0004177">
    <property type="term" value="F:aminopeptidase activity"/>
    <property type="evidence" value="ECO:0007669"/>
    <property type="project" value="UniProtKB-KW"/>
</dbReference>
<keyword evidence="2" id="KW-0378">Hydrolase</keyword>
<name>A0A484ZZ41_9GAMM</name>
<evidence type="ECO:0000313" key="3">
    <source>
        <dbReference type="Proteomes" id="UP000373449"/>
    </source>
</evidence>
<dbReference type="Proteomes" id="UP000373449">
    <property type="component" value="Unassembled WGS sequence"/>
</dbReference>
<dbReference type="Pfam" id="PF04389">
    <property type="entry name" value="Peptidase_M28"/>
    <property type="match status" value="1"/>
</dbReference>
<keyword evidence="2" id="KW-0645">Protease</keyword>
<dbReference type="GO" id="GO:0008235">
    <property type="term" value="F:metalloexopeptidase activity"/>
    <property type="evidence" value="ECO:0007669"/>
    <property type="project" value="InterPro"/>
</dbReference>
<organism evidence="2 3">
    <name type="scientific">Budvicia aquatica</name>
    <dbReference type="NCBI Taxonomy" id="82979"/>
    <lineage>
        <taxon>Bacteria</taxon>
        <taxon>Pseudomonadati</taxon>
        <taxon>Pseudomonadota</taxon>
        <taxon>Gammaproteobacteria</taxon>
        <taxon>Enterobacterales</taxon>
        <taxon>Budviciaceae</taxon>
        <taxon>Budvicia</taxon>
    </lineage>
</organism>
<dbReference type="PANTHER" id="PTHR12147:SF26">
    <property type="entry name" value="PEPTIDASE M28 DOMAIN-CONTAINING PROTEIN"/>
    <property type="match status" value="1"/>
</dbReference>
<proteinExistence type="predicted"/>
<gene>
    <name evidence="2" type="ORF">NCTC12282_06106</name>
</gene>
<dbReference type="EMBL" id="CAADJA010000002">
    <property type="protein sequence ID" value="VFS52898.1"/>
    <property type="molecule type" value="Genomic_DNA"/>
</dbReference>
<dbReference type="AlphaFoldDB" id="A0A484ZZ41"/>
<keyword evidence="2" id="KW-0031">Aminopeptidase</keyword>